<gene>
    <name evidence="2" type="ORF">PXEA_LOCUS7606</name>
</gene>
<keyword evidence="3" id="KW-1185">Reference proteome</keyword>
<proteinExistence type="predicted"/>
<evidence type="ECO:0000313" key="2">
    <source>
        <dbReference type="EMBL" id="VEL14166.1"/>
    </source>
</evidence>
<evidence type="ECO:0000313" key="3">
    <source>
        <dbReference type="Proteomes" id="UP000784294"/>
    </source>
</evidence>
<protein>
    <submittedName>
        <fullName evidence="2">Uncharacterized protein</fullName>
    </submittedName>
</protein>
<comment type="caution">
    <text evidence="2">The sequence shown here is derived from an EMBL/GenBank/DDBJ whole genome shotgun (WGS) entry which is preliminary data.</text>
</comment>
<reference evidence="2" key="1">
    <citation type="submission" date="2018-11" db="EMBL/GenBank/DDBJ databases">
        <authorList>
            <consortium name="Pathogen Informatics"/>
        </authorList>
    </citation>
    <scope>NUCLEOTIDE SEQUENCE</scope>
</reference>
<sequence>MRLYPFLHACMHTASINLSRSMIDTEPGEPKTVPFAAPPCGRTHTTFFSPHRQGPSRRLTSPCLDDEASSGGDRGLGLWAHYRNFSMSNMSP</sequence>
<accession>A0A3S5FCR1</accession>
<dbReference type="EMBL" id="CAAALY010020196">
    <property type="protein sequence ID" value="VEL14166.1"/>
    <property type="molecule type" value="Genomic_DNA"/>
</dbReference>
<feature type="region of interest" description="Disordered" evidence="1">
    <location>
        <begin position="46"/>
        <end position="76"/>
    </location>
</feature>
<dbReference type="Proteomes" id="UP000784294">
    <property type="component" value="Unassembled WGS sequence"/>
</dbReference>
<dbReference type="AlphaFoldDB" id="A0A3S5FCR1"/>
<evidence type="ECO:0000256" key="1">
    <source>
        <dbReference type="SAM" id="MobiDB-lite"/>
    </source>
</evidence>
<organism evidence="2 3">
    <name type="scientific">Protopolystoma xenopodis</name>
    <dbReference type="NCBI Taxonomy" id="117903"/>
    <lineage>
        <taxon>Eukaryota</taxon>
        <taxon>Metazoa</taxon>
        <taxon>Spiralia</taxon>
        <taxon>Lophotrochozoa</taxon>
        <taxon>Platyhelminthes</taxon>
        <taxon>Monogenea</taxon>
        <taxon>Polyopisthocotylea</taxon>
        <taxon>Polystomatidea</taxon>
        <taxon>Polystomatidae</taxon>
        <taxon>Protopolystoma</taxon>
    </lineage>
</organism>
<name>A0A3S5FCR1_9PLAT</name>